<evidence type="ECO:0000256" key="6">
    <source>
        <dbReference type="SAM" id="MobiDB-lite"/>
    </source>
</evidence>
<feature type="region of interest" description="Disordered" evidence="6">
    <location>
        <begin position="42"/>
        <end position="68"/>
    </location>
</feature>
<dbReference type="InterPro" id="IPR008271">
    <property type="entry name" value="Ser/Thr_kinase_AS"/>
</dbReference>
<dbReference type="Gene3D" id="3.30.200.20">
    <property type="entry name" value="Phosphorylase Kinase, domain 1"/>
    <property type="match status" value="1"/>
</dbReference>
<feature type="region of interest" description="Disordered" evidence="6">
    <location>
        <begin position="121"/>
        <end position="173"/>
    </location>
</feature>
<feature type="region of interest" description="Disordered" evidence="6">
    <location>
        <begin position="696"/>
        <end position="774"/>
    </location>
</feature>
<dbReference type="SMART" id="SM00220">
    <property type="entry name" value="S_TKc"/>
    <property type="match status" value="1"/>
</dbReference>
<evidence type="ECO:0000256" key="1">
    <source>
        <dbReference type="ARBA" id="ARBA00022679"/>
    </source>
</evidence>
<dbReference type="PANTHER" id="PTHR11042:SF185">
    <property type="entry name" value="WEE1-LIKE PROTEIN KINASE"/>
    <property type="match status" value="1"/>
</dbReference>
<reference evidence="7" key="1">
    <citation type="submission" date="2020-11" db="EMBL/GenBank/DDBJ databases">
        <authorList>
            <person name="Tran Van P."/>
        </authorList>
    </citation>
    <scope>NUCLEOTIDE SEQUENCE</scope>
</reference>
<feature type="region of interest" description="Disordered" evidence="6">
    <location>
        <begin position="1"/>
        <end position="26"/>
    </location>
</feature>
<dbReference type="InterPro" id="IPR000719">
    <property type="entry name" value="Prot_kinase_dom"/>
</dbReference>
<organism evidence="7">
    <name type="scientific">Cyprideis torosa</name>
    <dbReference type="NCBI Taxonomy" id="163714"/>
    <lineage>
        <taxon>Eukaryota</taxon>
        <taxon>Metazoa</taxon>
        <taxon>Ecdysozoa</taxon>
        <taxon>Arthropoda</taxon>
        <taxon>Crustacea</taxon>
        <taxon>Oligostraca</taxon>
        <taxon>Ostracoda</taxon>
        <taxon>Podocopa</taxon>
        <taxon>Podocopida</taxon>
        <taxon>Cytherocopina</taxon>
        <taxon>Cytheroidea</taxon>
        <taxon>Cytherideidae</taxon>
        <taxon>Cyprideis</taxon>
    </lineage>
</organism>
<comment type="similarity">
    <text evidence="5">Belongs to the protein kinase superfamily. Ser/Thr protein kinase family. GCN2 subfamily.</text>
</comment>
<sequence length="774" mass="84923">MESQKTGVNPKCPKRRRESAIEEADSSSEIIVARHEFYDLSDGEVAGGHAPLSPPLSSEDDENPSASMVVNSLSPTVQRVKCLRLMEQSGHNNLPPLISPRFSCPSSPVSSLPGKVSFRLSHLEKDPPVRKTSRIPSAGGPPASMEQNDFSESPHCPPSRHMDSSQGSLSDGFFSPPIVAASSSSSPLSTPSSTMNNGSFSSAFATPPLQTAVLHTPPFRNTALQTPPTQSHPKPFVPSAASHFHCPSLSHSGRTLFRPVTSAVDSLRDPRIASNVNPFTPIGKSLTKVSVTTGKKRAFAALEESETSPELLTSSSFRNVNVDPVKKLKDLNIQRYEKEFLEVEVIGRGQFGSVFRCLHILDGVFYAIKKSTHPVSGTSFAYAAWNEIHAHGVLGTHPHLVRYFSSWVEDDRVIIQTEFCNGGSLYHEMEKRRAEGRWFSEYEVRTIMLHILKGLSFMHAHRLAHMDIKPENIFLTCAPMLGLDVSPAVSPSSESEAPATRVPAVGRPVETRIRFTDNDSDSSDDEGGDMDADKDKITYKIGDLGHVTQFGERVEEEGDCRYLTYEVLNRDYSALNKADIFALGMTALELTTGMTLPKNGDLWHDLRIGKIPSLKEGFSDEIHSLIEKMLSQDPKVRPSATRLIRTGALEKRESPFSRTSRYSRVQLERDVIQKSQALSLLESRLREAREAAEYYRESKASATPQSAPSPVTSQIPTPAQRPPLPTASVTTVMNGLGRVNSLPATGRPLKRLAVGRGAQKSKSANAIRDGRRSR</sequence>
<keyword evidence="1" id="KW-0808">Transferase</keyword>
<accession>A0A7R8W7L1</accession>
<dbReference type="InterPro" id="IPR017441">
    <property type="entry name" value="Protein_kinase_ATP_BS"/>
</dbReference>
<keyword evidence="2" id="KW-0547">Nucleotide-binding</keyword>
<evidence type="ECO:0000256" key="4">
    <source>
        <dbReference type="ARBA" id="ARBA00022840"/>
    </source>
</evidence>
<evidence type="ECO:0000256" key="2">
    <source>
        <dbReference type="ARBA" id="ARBA00022741"/>
    </source>
</evidence>
<protein>
    <submittedName>
        <fullName evidence="7">Uncharacterized protein</fullName>
    </submittedName>
</protein>
<dbReference type="InterPro" id="IPR050339">
    <property type="entry name" value="CC_SR_Kinase"/>
</dbReference>
<evidence type="ECO:0000256" key="5">
    <source>
        <dbReference type="ARBA" id="ARBA00037982"/>
    </source>
</evidence>
<dbReference type="GO" id="GO:0005524">
    <property type="term" value="F:ATP binding"/>
    <property type="evidence" value="ECO:0007669"/>
    <property type="project" value="UniProtKB-UniRule"/>
</dbReference>
<dbReference type="PROSITE" id="PS50011">
    <property type="entry name" value="PROTEIN_KINASE_DOM"/>
    <property type="match status" value="1"/>
</dbReference>
<dbReference type="EMBL" id="OB660273">
    <property type="protein sequence ID" value="CAD7223902.1"/>
    <property type="molecule type" value="Genomic_DNA"/>
</dbReference>
<gene>
    <name evidence="7" type="ORF">CTOB1V02_LOCUS1875</name>
</gene>
<dbReference type="OrthoDB" id="5337378at2759"/>
<dbReference type="PROSITE" id="PS00108">
    <property type="entry name" value="PROTEIN_KINASE_ST"/>
    <property type="match status" value="1"/>
</dbReference>
<dbReference type="AlphaFoldDB" id="A0A7R8W7L1"/>
<dbReference type="PROSITE" id="PS00107">
    <property type="entry name" value="PROTEIN_KINASE_ATP"/>
    <property type="match status" value="1"/>
</dbReference>
<feature type="region of interest" description="Disordered" evidence="6">
    <location>
        <begin position="513"/>
        <end position="533"/>
    </location>
</feature>
<evidence type="ECO:0000313" key="7">
    <source>
        <dbReference type="EMBL" id="CAD7223902.1"/>
    </source>
</evidence>
<dbReference type="InterPro" id="IPR011009">
    <property type="entry name" value="Kinase-like_dom_sf"/>
</dbReference>
<dbReference type="Pfam" id="PF00069">
    <property type="entry name" value="Pkinase"/>
    <property type="match status" value="2"/>
</dbReference>
<name>A0A7R8W7L1_9CRUS</name>
<dbReference type="Gene3D" id="1.10.510.10">
    <property type="entry name" value="Transferase(Phosphotransferase) domain 1"/>
    <property type="match status" value="1"/>
</dbReference>
<keyword evidence="3" id="KW-0418">Kinase</keyword>
<keyword evidence="4" id="KW-0067">ATP-binding</keyword>
<evidence type="ECO:0000256" key="3">
    <source>
        <dbReference type="ARBA" id="ARBA00022777"/>
    </source>
</evidence>
<proteinExistence type="inferred from homology"/>
<feature type="compositionally biased region" description="Polar residues" evidence="6">
    <location>
        <begin position="703"/>
        <end position="717"/>
    </location>
</feature>
<dbReference type="GO" id="GO:0004713">
    <property type="term" value="F:protein tyrosine kinase activity"/>
    <property type="evidence" value="ECO:0007669"/>
    <property type="project" value="TreeGrafter"/>
</dbReference>
<dbReference type="GO" id="GO:0005737">
    <property type="term" value="C:cytoplasm"/>
    <property type="evidence" value="ECO:0007669"/>
    <property type="project" value="TreeGrafter"/>
</dbReference>
<dbReference type="GO" id="GO:0005634">
    <property type="term" value="C:nucleus"/>
    <property type="evidence" value="ECO:0007669"/>
    <property type="project" value="TreeGrafter"/>
</dbReference>
<dbReference type="SUPFAM" id="SSF56112">
    <property type="entry name" value="Protein kinase-like (PK-like)"/>
    <property type="match status" value="1"/>
</dbReference>
<feature type="compositionally biased region" description="Acidic residues" evidence="6">
    <location>
        <begin position="518"/>
        <end position="530"/>
    </location>
</feature>
<dbReference type="PANTHER" id="PTHR11042">
    <property type="entry name" value="EUKARYOTIC TRANSLATION INITIATION FACTOR 2-ALPHA KINASE EIF2-ALPHA KINASE -RELATED"/>
    <property type="match status" value="1"/>
</dbReference>